<dbReference type="InterPro" id="IPR009057">
    <property type="entry name" value="Homeodomain-like_sf"/>
</dbReference>
<organism evidence="4 5">
    <name type="scientific">Vogesella fluminis</name>
    <dbReference type="NCBI Taxonomy" id="1069161"/>
    <lineage>
        <taxon>Bacteria</taxon>
        <taxon>Pseudomonadati</taxon>
        <taxon>Pseudomonadota</taxon>
        <taxon>Betaproteobacteria</taxon>
        <taxon>Neisseriales</taxon>
        <taxon>Chromobacteriaceae</taxon>
        <taxon>Vogesella</taxon>
    </lineage>
</organism>
<dbReference type="Pfam" id="PF12833">
    <property type="entry name" value="HTH_18"/>
    <property type="match status" value="1"/>
</dbReference>
<dbReference type="RefSeq" id="WP_189353843.1">
    <property type="nucleotide sequence ID" value="NZ_BMYP01000032.1"/>
</dbReference>
<sequence length="317" mass="34987">MFKIDQPPLPAASPLSAARNEIWLPGPALAAAVRAVVARDIRGIALPDAQRYSYFPASPLCALSWFFSGYSDSLAPGSLPGPDSLRQRLPACCVSGPFTRPSCSHAAPDTYGMMLLFPPDAFAALTGIEPGELLNRFTGFDKLLPADWQDFCRAVMQAAGDEARLLLIETFIGQRWPQVRPAQSRLSRINQDWAQHLALRASLSGIGRSARQIERRIKQWSGQSLRELQGLGRAERVFLASVADGLHGEVSMSALAAEYGYSDQSHLIRQSRRITGFTPGEMRERLYCDEGFWAYRLWGFAESELIRDEAAAPQCKT</sequence>
<gene>
    <name evidence="4" type="ORF">GCM10011419_23270</name>
</gene>
<comment type="caution">
    <text evidence="4">The sequence shown here is derived from an EMBL/GenBank/DDBJ whole genome shotgun (WGS) entry which is preliminary data.</text>
</comment>
<evidence type="ECO:0000256" key="1">
    <source>
        <dbReference type="ARBA" id="ARBA00023015"/>
    </source>
</evidence>
<keyword evidence="2" id="KW-0804">Transcription</keyword>
<dbReference type="EMBL" id="BMYP01000032">
    <property type="protein sequence ID" value="GHD79643.1"/>
    <property type="molecule type" value="Genomic_DNA"/>
</dbReference>
<keyword evidence="1" id="KW-0805">Transcription regulation</keyword>
<feature type="domain" description="HTH araC/xylS-type" evidence="3">
    <location>
        <begin position="183"/>
        <end position="285"/>
    </location>
</feature>
<name>A0ABQ3HEM4_9NEIS</name>
<evidence type="ECO:0000259" key="3">
    <source>
        <dbReference type="PROSITE" id="PS01124"/>
    </source>
</evidence>
<evidence type="ECO:0000313" key="4">
    <source>
        <dbReference type="EMBL" id="GHD79643.1"/>
    </source>
</evidence>
<dbReference type="InterPro" id="IPR018060">
    <property type="entry name" value="HTH_AraC"/>
</dbReference>
<accession>A0ABQ3HEM4</accession>
<dbReference type="SMART" id="SM00342">
    <property type="entry name" value="HTH_ARAC"/>
    <property type="match status" value="1"/>
</dbReference>
<evidence type="ECO:0000256" key="2">
    <source>
        <dbReference type="ARBA" id="ARBA00023163"/>
    </source>
</evidence>
<dbReference type="Proteomes" id="UP000662678">
    <property type="component" value="Unassembled WGS sequence"/>
</dbReference>
<proteinExistence type="predicted"/>
<dbReference type="SUPFAM" id="SSF46689">
    <property type="entry name" value="Homeodomain-like"/>
    <property type="match status" value="1"/>
</dbReference>
<reference evidence="5" key="1">
    <citation type="journal article" date="2019" name="Int. J. Syst. Evol. Microbiol.">
        <title>The Global Catalogue of Microorganisms (GCM) 10K type strain sequencing project: providing services to taxonomists for standard genome sequencing and annotation.</title>
        <authorList>
            <consortium name="The Broad Institute Genomics Platform"/>
            <consortium name="The Broad Institute Genome Sequencing Center for Infectious Disease"/>
            <person name="Wu L."/>
            <person name="Ma J."/>
        </authorList>
    </citation>
    <scope>NUCLEOTIDE SEQUENCE [LARGE SCALE GENOMIC DNA]</scope>
    <source>
        <strain evidence="5">KCTC 23713</strain>
    </source>
</reference>
<keyword evidence="5" id="KW-1185">Reference proteome</keyword>
<protein>
    <recommendedName>
        <fullName evidence="3">HTH araC/xylS-type domain-containing protein</fullName>
    </recommendedName>
</protein>
<evidence type="ECO:0000313" key="5">
    <source>
        <dbReference type="Proteomes" id="UP000662678"/>
    </source>
</evidence>
<dbReference type="Gene3D" id="1.10.10.60">
    <property type="entry name" value="Homeodomain-like"/>
    <property type="match status" value="1"/>
</dbReference>
<dbReference type="PROSITE" id="PS01124">
    <property type="entry name" value="HTH_ARAC_FAMILY_2"/>
    <property type="match status" value="1"/>
</dbReference>